<proteinExistence type="predicted"/>
<dbReference type="EMBL" id="MN428053">
    <property type="protein sequence ID" value="QFP96673.1"/>
    <property type="molecule type" value="Genomic_DNA"/>
</dbReference>
<reference evidence="1 2" key="1">
    <citation type="submission" date="2019-09" db="EMBL/GenBank/DDBJ databases">
        <authorList>
            <person name="Silva M.P."/>
            <person name="Gonzalez K."/>
            <person name="Koka A.K."/>
            <person name="Cabrera L."/>
            <person name="Cambron D.A."/>
            <person name="Diaz-Ariza A.M."/>
            <person name="Escobar S.L."/>
            <person name="Gali A.E."/>
            <person name="Garcia A."/>
            <person name="Gonzalez K.S."/>
            <person name="Mejia V.A."/>
            <person name="Morales N.J."/>
            <person name="Puente P.E."/>
            <person name="Ramos S.M."/>
            <person name="Rivera A.M."/>
            <person name="Ruas A.M."/>
            <person name="Ruiz E.O."/>
            <person name="Rustin G.O."/>
            <person name="Santana P.N."/>
            <person name="Alonso A."/>
            <person name="Arias E."/>
            <person name="Boaretto D."/>
            <person name="Casey G.B."/>
            <person name="Fernandez S.D."/>
            <person name="Flores B.C."/>
            <person name="Gonzalez C.A."/>
            <person name="Hernandez L.A."/>
            <person name="Lormand T.I."/>
            <person name="Oro J.D."/>
            <person name="Pineiro L."/>
            <person name="Quintana A.E."/>
            <person name="Solorzano G.E."/>
            <person name="Waikel P.A."/>
            <person name="Dougan K.E."/>
            <person name="Rodriguez-Lanetty M."/>
            <person name="Ball S.L."/>
            <person name="Garlena R.A."/>
            <person name="Russell D.A."/>
            <person name="Pope W.H."/>
            <person name="Jacobs-Sera D."/>
            <person name="Hatfull G.F."/>
        </authorList>
    </citation>
    <scope>NUCLEOTIDE SEQUENCE [LARGE SCALE GENOMIC DNA]</scope>
</reference>
<accession>A0A5P8DCE8</accession>
<dbReference type="RefSeq" id="YP_010654841.1">
    <property type="nucleotide sequence ID" value="NC_070816.1"/>
</dbReference>
<evidence type="ECO:0000313" key="2">
    <source>
        <dbReference type="Proteomes" id="UP000326737"/>
    </source>
</evidence>
<name>A0A5P8DCE8_9CAUD</name>
<evidence type="ECO:0000313" key="1">
    <source>
        <dbReference type="EMBL" id="QFP96673.1"/>
    </source>
</evidence>
<keyword evidence="2" id="KW-1185">Reference proteome</keyword>
<gene>
    <name evidence="1" type="primary">58</name>
    <name evidence="1" type="ORF">SEA_DENISE_58</name>
</gene>
<dbReference type="Proteomes" id="UP000326737">
    <property type="component" value="Segment"/>
</dbReference>
<sequence>MNATPTEIAAEALGDFFGRNFGEGGAGFVVAALSEHYHLLPKVEVKVWVENDAWVSDRGEEIVELFPADAEVWEVAEIEGQLAESLHEVRAVAAALASAADVAEVKP</sequence>
<organism evidence="1 2">
    <name type="scientific">Gordonia phage Denise</name>
    <dbReference type="NCBI Taxonomy" id="2652879"/>
    <lineage>
        <taxon>Viruses</taxon>
        <taxon>Duplodnaviria</taxon>
        <taxon>Heunggongvirae</taxon>
        <taxon>Uroviricota</taxon>
        <taxon>Caudoviricetes</taxon>
        <taxon>Denisevirus</taxon>
        <taxon>Denisevirus denise</taxon>
    </lineage>
</organism>
<protein>
    <submittedName>
        <fullName evidence="1">Uncharacterized protein</fullName>
    </submittedName>
</protein>
<dbReference type="KEGG" id="vg:77930693"/>
<dbReference type="GeneID" id="77930693"/>